<organism evidence="2 3">
    <name type="scientific">Desulfoferula mesophila</name>
    <dbReference type="NCBI Taxonomy" id="3058419"/>
    <lineage>
        <taxon>Bacteria</taxon>
        <taxon>Pseudomonadati</taxon>
        <taxon>Thermodesulfobacteriota</taxon>
        <taxon>Desulfarculia</taxon>
        <taxon>Desulfarculales</taxon>
        <taxon>Desulfarculaceae</taxon>
        <taxon>Desulfoferula</taxon>
    </lineage>
</organism>
<feature type="region of interest" description="Disordered" evidence="1">
    <location>
        <begin position="1"/>
        <end position="54"/>
    </location>
</feature>
<protein>
    <submittedName>
        <fullName evidence="2">Uncharacterized protein</fullName>
    </submittedName>
</protein>
<dbReference type="AlphaFoldDB" id="A0AAU9E9X3"/>
<dbReference type="Proteomes" id="UP001366166">
    <property type="component" value="Chromosome"/>
</dbReference>
<dbReference type="KEGG" id="dmp:FAK_09720"/>
<feature type="compositionally biased region" description="Basic and acidic residues" evidence="1">
    <location>
        <begin position="24"/>
        <end position="37"/>
    </location>
</feature>
<feature type="compositionally biased region" description="Basic and acidic residues" evidence="1">
    <location>
        <begin position="1"/>
        <end position="12"/>
    </location>
</feature>
<evidence type="ECO:0000313" key="3">
    <source>
        <dbReference type="Proteomes" id="UP001366166"/>
    </source>
</evidence>
<evidence type="ECO:0000256" key="1">
    <source>
        <dbReference type="SAM" id="MobiDB-lite"/>
    </source>
</evidence>
<reference evidence="3" key="1">
    <citation type="journal article" date="2023" name="Arch. Microbiol.">
        <title>Desulfoferula mesophilus gen. nov. sp. nov., a mesophilic sulfate-reducing bacterium isolated from a brackish lake sediment.</title>
        <authorList>
            <person name="Watanabe T."/>
            <person name="Yabe T."/>
            <person name="Tsuji J.M."/>
            <person name="Fukui M."/>
        </authorList>
    </citation>
    <scope>NUCLEOTIDE SEQUENCE [LARGE SCALE GENOMIC DNA]</scope>
    <source>
        <strain evidence="3">12FAK</strain>
    </source>
</reference>
<gene>
    <name evidence="2" type="ORF">FAK_09720</name>
</gene>
<dbReference type="EMBL" id="AP028679">
    <property type="protein sequence ID" value="BEQ13906.1"/>
    <property type="molecule type" value="Genomic_DNA"/>
</dbReference>
<keyword evidence="3" id="KW-1185">Reference proteome</keyword>
<evidence type="ECO:0000313" key="2">
    <source>
        <dbReference type="EMBL" id="BEQ13906.1"/>
    </source>
</evidence>
<accession>A0AAU9E9X3</accession>
<name>A0AAU9E9X3_9BACT</name>
<proteinExistence type="predicted"/>
<sequence>MRGGPRDGRKLDVNVTQAVGGDQMADKKTYEKPELKAHQNLRQVTGGAPASDQT</sequence>